<dbReference type="InterPro" id="IPR011009">
    <property type="entry name" value="Kinase-like_dom_sf"/>
</dbReference>
<evidence type="ECO:0000259" key="5">
    <source>
        <dbReference type="PROSITE" id="PS50006"/>
    </source>
</evidence>
<dbReference type="PROSITE" id="PS00108">
    <property type="entry name" value="PROTEIN_KINASE_ST"/>
    <property type="match status" value="1"/>
</dbReference>
<evidence type="ECO:0000259" key="6">
    <source>
        <dbReference type="PROSITE" id="PS50011"/>
    </source>
</evidence>
<evidence type="ECO:0000313" key="8">
    <source>
        <dbReference type="Proteomes" id="UP000095728"/>
    </source>
</evidence>
<sequence>MSLKRKYDVFNELEENTSLEQAQNGSKLEGFHLAENEVVGRLFNMSSEKEHNVLEIRYKSVFIIGRSRSCDLTLNGADISTKHCAFYFVENKAEPETPHLINIIDTSRNGTFVNGNRLVRKDCILKNGDTITFGKTSSFLFRYSNASFTANSQHDIRACKDEPLKGGTGHEAEIVNDVFKRPSQSTQPGVRKALSVKNIVQRPTSVFDNYILGKELGVGHYATVKEGKNKATGQTVAIKIFHAQKTNDRKKMEQFKTETNILIKIKHENIVRLLDRFIEPVSKSSIQTYLVLEKVSDGELFDRIIKKGKLPQEETKAIFRQILSGLKYLHNNGIIHRDIKPENVLLSIKKRTSKDQTQDGPWDENELSICVKIADFGLAKFIGEMQFTNTLCGTPSYVAPEVLAKKTYSNKVDIWSAGVLLYVCLCGFPPFSEQLGPPSMKEQIMEGKYEFYSPYWDDIDDIVLDLIANLLVVEPDQRFSVEDTVNHPWFANIIPQSQLRVIGRPPLSQNQTKPSSISEIMF</sequence>
<keyword evidence="2 4" id="KW-0547">Nucleotide-binding</keyword>
<dbReference type="InterPro" id="IPR008271">
    <property type="entry name" value="Ser/Thr_kinase_AS"/>
</dbReference>
<dbReference type="Pfam" id="PF00498">
    <property type="entry name" value="FHA"/>
    <property type="match status" value="1"/>
</dbReference>
<dbReference type="GO" id="GO:0005524">
    <property type="term" value="F:ATP binding"/>
    <property type="evidence" value="ECO:0007669"/>
    <property type="project" value="UniProtKB-UniRule"/>
</dbReference>
<dbReference type="FunFam" id="1.10.510.10:FF:000732">
    <property type="entry name" value="Protein serine-threonine kinase"/>
    <property type="match status" value="1"/>
</dbReference>
<proteinExistence type="inferred from homology"/>
<comment type="similarity">
    <text evidence="1">Belongs to the protein kinase superfamily. CAMK Ser/Thr protein kinase family. CHEK2 subfamily.</text>
</comment>
<dbReference type="PROSITE" id="PS50011">
    <property type="entry name" value="PROTEIN_KINASE_DOM"/>
    <property type="match status" value="1"/>
</dbReference>
<keyword evidence="8" id="KW-1185">Reference proteome</keyword>
<dbReference type="EMBL" id="LPNM01000005">
    <property type="protein sequence ID" value="OEJ88444.1"/>
    <property type="molecule type" value="Genomic_DNA"/>
</dbReference>
<keyword evidence="7" id="KW-0418">Kinase</keyword>
<evidence type="ECO:0000256" key="4">
    <source>
        <dbReference type="PROSITE-ProRule" id="PRU10141"/>
    </source>
</evidence>
<reference evidence="8" key="1">
    <citation type="journal article" date="2016" name="Genome Announc.">
        <title>Genome sequences of three species of Hanseniaspora isolated from spontaneous wine fermentations.</title>
        <authorList>
            <person name="Sternes P.R."/>
            <person name="Lee D."/>
            <person name="Kutyna D.R."/>
            <person name="Borneman A.R."/>
        </authorList>
    </citation>
    <scope>NUCLEOTIDE SEQUENCE [LARGE SCALE GENOMIC DNA]</scope>
    <source>
        <strain evidence="8">AWRI3579</strain>
    </source>
</reference>
<dbReference type="AlphaFoldDB" id="A0A1E5RNI7"/>
<organism evidence="7 8">
    <name type="scientific">Hanseniaspora osmophila</name>
    <dbReference type="NCBI Taxonomy" id="56408"/>
    <lineage>
        <taxon>Eukaryota</taxon>
        <taxon>Fungi</taxon>
        <taxon>Dikarya</taxon>
        <taxon>Ascomycota</taxon>
        <taxon>Saccharomycotina</taxon>
        <taxon>Saccharomycetes</taxon>
        <taxon>Saccharomycodales</taxon>
        <taxon>Saccharomycodaceae</taxon>
        <taxon>Hanseniaspora</taxon>
    </lineage>
</organism>
<dbReference type="InParanoid" id="A0A1E5RNI7"/>
<dbReference type="Proteomes" id="UP000095728">
    <property type="component" value="Unassembled WGS sequence"/>
</dbReference>
<evidence type="ECO:0000256" key="1">
    <source>
        <dbReference type="ARBA" id="ARBA00005575"/>
    </source>
</evidence>
<dbReference type="FunCoup" id="A0A1E5RNI7">
    <property type="interactions" value="509"/>
</dbReference>
<dbReference type="PROSITE" id="PS50006">
    <property type="entry name" value="FHA_DOMAIN"/>
    <property type="match status" value="1"/>
</dbReference>
<evidence type="ECO:0000256" key="3">
    <source>
        <dbReference type="ARBA" id="ARBA00022840"/>
    </source>
</evidence>
<dbReference type="InterPro" id="IPR000253">
    <property type="entry name" value="FHA_dom"/>
</dbReference>
<dbReference type="InterPro" id="IPR000719">
    <property type="entry name" value="Prot_kinase_dom"/>
</dbReference>
<dbReference type="Gene3D" id="2.60.200.20">
    <property type="match status" value="1"/>
</dbReference>
<dbReference type="GO" id="GO:0004672">
    <property type="term" value="F:protein kinase activity"/>
    <property type="evidence" value="ECO:0007669"/>
    <property type="project" value="InterPro"/>
</dbReference>
<feature type="binding site" evidence="4">
    <location>
        <position position="239"/>
    </location>
    <ligand>
        <name>ATP</name>
        <dbReference type="ChEBI" id="CHEBI:30616"/>
    </ligand>
</feature>
<dbReference type="SMART" id="SM00220">
    <property type="entry name" value="S_TKc"/>
    <property type="match status" value="1"/>
</dbReference>
<feature type="domain" description="Protein kinase" evidence="6">
    <location>
        <begin position="210"/>
        <end position="490"/>
    </location>
</feature>
<keyword evidence="7" id="KW-0808">Transferase</keyword>
<keyword evidence="3 4" id="KW-0067">ATP-binding</keyword>
<dbReference type="CDD" id="cd05117">
    <property type="entry name" value="STKc_CAMK"/>
    <property type="match status" value="1"/>
</dbReference>
<dbReference type="PANTHER" id="PTHR24347">
    <property type="entry name" value="SERINE/THREONINE-PROTEIN KINASE"/>
    <property type="match status" value="1"/>
</dbReference>
<dbReference type="PROSITE" id="PS00107">
    <property type="entry name" value="PROTEIN_KINASE_ATP"/>
    <property type="match status" value="1"/>
</dbReference>
<evidence type="ECO:0000313" key="7">
    <source>
        <dbReference type="EMBL" id="OEJ88444.1"/>
    </source>
</evidence>
<dbReference type="InterPro" id="IPR008984">
    <property type="entry name" value="SMAD_FHA_dom_sf"/>
</dbReference>
<accession>A0A1E5RNI7</accession>
<dbReference type="SMART" id="SM00240">
    <property type="entry name" value="FHA"/>
    <property type="match status" value="1"/>
</dbReference>
<dbReference type="Pfam" id="PF00069">
    <property type="entry name" value="Pkinase"/>
    <property type="match status" value="1"/>
</dbReference>
<dbReference type="STRING" id="56408.A0A1E5RNI7"/>
<dbReference type="SUPFAM" id="SSF49879">
    <property type="entry name" value="SMAD/FHA domain"/>
    <property type="match status" value="1"/>
</dbReference>
<dbReference type="InterPro" id="IPR017441">
    <property type="entry name" value="Protein_kinase_ATP_BS"/>
</dbReference>
<feature type="domain" description="FHA" evidence="5">
    <location>
        <begin position="62"/>
        <end position="118"/>
    </location>
</feature>
<gene>
    <name evidence="7" type="ORF">AWRI3579_g943</name>
</gene>
<dbReference type="SUPFAM" id="SSF56112">
    <property type="entry name" value="Protein kinase-like (PK-like)"/>
    <property type="match status" value="1"/>
</dbReference>
<name>A0A1E5RNI7_9ASCO</name>
<evidence type="ECO:0000256" key="2">
    <source>
        <dbReference type="ARBA" id="ARBA00022741"/>
    </source>
</evidence>
<dbReference type="OrthoDB" id="407410at2759"/>
<protein>
    <submittedName>
        <fullName evidence="7">DNA damage response protein kinase DUN1</fullName>
    </submittedName>
</protein>
<comment type="caution">
    <text evidence="7">The sequence shown here is derived from an EMBL/GenBank/DDBJ whole genome shotgun (WGS) entry which is preliminary data.</text>
</comment>
<dbReference type="Gene3D" id="1.10.510.10">
    <property type="entry name" value="Transferase(Phosphotransferase) domain 1"/>
    <property type="match status" value="1"/>
</dbReference>